<proteinExistence type="predicted"/>
<dbReference type="PANTHER" id="PTHR40045">
    <property type="entry name" value="YCGG FAMILY PROTEIN"/>
    <property type="match status" value="1"/>
</dbReference>
<dbReference type="Proteomes" id="UP000236379">
    <property type="component" value="Unassembled WGS sequence"/>
</dbReference>
<dbReference type="Pfam" id="PF08892">
    <property type="entry name" value="YqcI_YcgG"/>
    <property type="match status" value="1"/>
</dbReference>
<dbReference type="EMBL" id="PPPD01000001">
    <property type="protein sequence ID" value="PNY82885.1"/>
    <property type="molecule type" value="Genomic_DNA"/>
</dbReference>
<dbReference type="PANTHER" id="PTHR40045:SF1">
    <property type="entry name" value="YQCI_YCGG FAMILY PROTEIN"/>
    <property type="match status" value="1"/>
</dbReference>
<dbReference type="OrthoDB" id="283514at2"/>
<dbReference type="NCBIfam" id="NF041366">
    <property type="entry name" value="GntA_guanitoxin"/>
    <property type="match status" value="1"/>
</dbReference>
<accession>A0A2K3V292</accession>
<protein>
    <recommendedName>
        <fullName evidence="3">YqcI/YcgG family protein</fullName>
    </recommendedName>
</protein>
<keyword evidence="2" id="KW-1185">Reference proteome</keyword>
<organism evidence="1 2">
    <name type="scientific">Deinococcus koreensis</name>
    <dbReference type="NCBI Taxonomy" id="2054903"/>
    <lineage>
        <taxon>Bacteria</taxon>
        <taxon>Thermotogati</taxon>
        <taxon>Deinococcota</taxon>
        <taxon>Deinococci</taxon>
        <taxon>Deinococcales</taxon>
        <taxon>Deinococcaceae</taxon>
        <taxon>Deinococcus</taxon>
    </lineage>
</organism>
<dbReference type="AlphaFoldDB" id="A0A2K3V292"/>
<evidence type="ECO:0008006" key="3">
    <source>
        <dbReference type="Google" id="ProtNLM"/>
    </source>
</evidence>
<reference evidence="1 2" key="1">
    <citation type="submission" date="2018-01" db="EMBL/GenBank/DDBJ databases">
        <title>Deinococcus koreensis sp. nov., a radiation-resistant bacterium isolated from river water.</title>
        <authorList>
            <person name="Choi A."/>
        </authorList>
    </citation>
    <scope>NUCLEOTIDE SEQUENCE [LARGE SCALE GENOMIC DNA]</scope>
    <source>
        <strain evidence="1 2">SJW1-2</strain>
    </source>
</reference>
<name>A0A2K3V292_9DEIO</name>
<gene>
    <name evidence="1" type="ORF">CVO96_05685</name>
</gene>
<evidence type="ECO:0000313" key="1">
    <source>
        <dbReference type="EMBL" id="PNY82885.1"/>
    </source>
</evidence>
<comment type="caution">
    <text evidence="1">The sequence shown here is derived from an EMBL/GenBank/DDBJ whole genome shotgun (WGS) entry which is preliminary data.</text>
</comment>
<evidence type="ECO:0000313" key="2">
    <source>
        <dbReference type="Proteomes" id="UP000236379"/>
    </source>
</evidence>
<dbReference type="InterPro" id="IPR014988">
    <property type="entry name" value="Uncharacterised_YqcI/YcgG"/>
</dbReference>
<sequence>MQADHGPVTGFARQVHRALLATILAPDFSCVAARAALNTSTYALGCYRELGSPEAGAALARDLARFCGHQDAMQSGFTSMIAVFGGRVPADEHGFEERLWAQLRALHAHDPQPYSSEISADPTDPKFGFSFNGRGFFVIGLHPHSSRVARTFAYPALVFNAHRQFQALRDRGRFELLQRAVRRRELRLQGSLNPTLANHGEASEARQYSGRAVEADWVAPFPDEPVAVPESPPGARCPFGHG</sequence>